<name>T1KQ25_TETUR</name>
<dbReference type="EnsemblMetazoa" id="tetur17g02610.1">
    <property type="protein sequence ID" value="tetur17g02610.1"/>
    <property type="gene ID" value="tetur17g02610"/>
</dbReference>
<sequence length="23" mass="2723">MSSKDRDHSLVCFTRMKLNTPKQ</sequence>
<dbReference type="AlphaFoldDB" id="T1KQ25"/>
<evidence type="ECO:0000313" key="2">
    <source>
        <dbReference type="Proteomes" id="UP000015104"/>
    </source>
</evidence>
<dbReference type="HOGENOM" id="CLU_3423473_0_0_1"/>
<proteinExistence type="predicted"/>
<protein>
    <submittedName>
        <fullName evidence="1">Uncharacterized protein</fullName>
    </submittedName>
</protein>
<organism evidence="1 2">
    <name type="scientific">Tetranychus urticae</name>
    <name type="common">Two-spotted spider mite</name>
    <dbReference type="NCBI Taxonomy" id="32264"/>
    <lineage>
        <taxon>Eukaryota</taxon>
        <taxon>Metazoa</taxon>
        <taxon>Ecdysozoa</taxon>
        <taxon>Arthropoda</taxon>
        <taxon>Chelicerata</taxon>
        <taxon>Arachnida</taxon>
        <taxon>Acari</taxon>
        <taxon>Acariformes</taxon>
        <taxon>Trombidiformes</taxon>
        <taxon>Prostigmata</taxon>
        <taxon>Eleutherengona</taxon>
        <taxon>Raphignathae</taxon>
        <taxon>Tetranychoidea</taxon>
        <taxon>Tetranychidae</taxon>
        <taxon>Tetranychus</taxon>
    </lineage>
</organism>
<reference evidence="1" key="2">
    <citation type="submission" date="2015-06" db="UniProtKB">
        <authorList>
            <consortium name="EnsemblMetazoa"/>
        </authorList>
    </citation>
    <scope>IDENTIFICATION</scope>
</reference>
<keyword evidence="2" id="KW-1185">Reference proteome</keyword>
<evidence type="ECO:0000313" key="1">
    <source>
        <dbReference type="EnsemblMetazoa" id="tetur17g02610.1"/>
    </source>
</evidence>
<accession>T1KQ25</accession>
<dbReference type="Proteomes" id="UP000015104">
    <property type="component" value="Unassembled WGS sequence"/>
</dbReference>
<dbReference type="EMBL" id="CAEY01000344">
    <property type="status" value="NOT_ANNOTATED_CDS"/>
    <property type="molecule type" value="Genomic_DNA"/>
</dbReference>
<reference evidence="2" key="1">
    <citation type="submission" date="2011-08" db="EMBL/GenBank/DDBJ databases">
        <authorList>
            <person name="Rombauts S."/>
        </authorList>
    </citation>
    <scope>NUCLEOTIDE SEQUENCE</scope>
    <source>
        <strain evidence="2">London</strain>
    </source>
</reference>